<organism evidence="1 2">
    <name type="scientific">Mycena maculata</name>
    <dbReference type="NCBI Taxonomy" id="230809"/>
    <lineage>
        <taxon>Eukaryota</taxon>
        <taxon>Fungi</taxon>
        <taxon>Dikarya</taxon>
        <taxon>Basidiomycota</taxon>
        <taxon>Agaricomycotina</taxon>
        <taxon>Agaricomycetes</taxon>
        <taxon>Agaricomycetidae</taxon>
        <taxon>Agaricales</taxon>
        <taxon>Marasmiineae</taxon>
        <taxon>Mycenaceae</taxon>
        <taxon>Mycena</taxon>
    </lineage>
</organism>
<dbReference type="AlphaFoldDB" id="A0AAD7KBX6"/>
<evidence type="ECO:0000313" key="1">
    <source>
        <dbReference type="EMBL" id="KAJ7782549.1"/>
    </source>
</evidence>
<comment type="caution">
    <text evidence="1">The sequence shown here is derived from an EMBL/GenBank/DDBJ whole genome shotgun (WGS) entry which is preliminary data.</text>
</comment>
<proteinExistence type="predicted"/>
<dbReference type="InterPro" id="IPR011990">
    <property type="entry name" value="TPR-like_helical_dom_sf"/>
</dbReference>
<dbReference type="EMBL" id="JARJLG010000003">
    <property type="protein sequence ID" value="KAJ7782549.1"/>
    <property type="molecule type" value="Genomic_DNA"/>
</dbReference>
<feature type="non-terminal residue" evidence="1">
    <location>
        <position position="88"/>
    </location>
</feature>
<gene>
    <name evidence="1" type="ORF">DFH07DRAFT_721815</name>
</gene>
<dbReference type="SUPFAM" id="SSF48452">
    <property type="entry name" value="TPR-like"/>
    <property type="match status" value="1"/>
</dbReference>
<reference evidence="1" key="1">
    <citation type="submission" date="2023-03" db="EMBL/GenBank/DDBJ databases">
        <title>Massive genome expansion in bonnet fungi (Mycena s.s.) driven by repeated elements and novel gene families across ecological guilds.</title>
        <authorList>
            <consortium name="Lawrence Berkeley National Laboratory"/>
            <person name="Harder C.B."/>
            <person name="Miyauchi S."/>
            <person name="Viragh M."/>
            <person name="Kuo A."/>
            <person name="Thoen E."/>
            <person name="Andreopoulos B."/>
            <person name="Lu D."/>
            <person name="Skrede I."/>
            <person name="Drula E."/>
            <person name="Henrissat B."/>
            <person name="Morin E."/>
            <person name="Kohler A."/>
            <person name="Barry K."/>
            <person name="LaButti K."/>
            <person name="Morin E."/>
            <person name="Salamov A."/>
            <person name="Lipzen A."/>
            <person name="Mereny Z."/>
            <person name="Hegedus B."/>
            <person name="Baldrian P."/>
            <person name="Stursova M."/>
            <person name="Weitz H."/>
            <person name="Taylor A."/>
            <person name="Grigoriev I.V."/>
            <person name="Nagy L.G."/>
            <person name="Martin F."/>
            <person name="Kauserud H."/>
        </authorList>
    </citation>
    <scope>NUCLEOTIDE SEQUENCE</scope>
    <source>
        <strain evidence="1">CBHHK188m</strain>
    </source>
</reference>
<accession>A0AAD7KBX6</accession>
<dbReference type="Gene3D" id="1.25.40.10">
    <property type="entry name" value="Tetratricopeptide repeat domain"/>
    <property type="match status" value="1"/>
</dbReference>
<feature type="non-terminal residue" evidence="1">
    <location>
        <position position="1"/>
    </location>
</feature>
<name>A0AAD7KBX6_9AGAR</name>
<protein>
    <recommendedName>
        <fullName evidence="3">Kinesin light chain</fullName>
    </recommendedName>
</protein>
<evidence type="ECO:0008006" key="3">
    <source>
        <dbReference type="Google" id="ProtNLM"/>
    </source>
</evidence>
<sequence>PSLAKSLQNVASILWTLKRRDESITACESAMKIMRRVAEKETYFLAALVEALEQLAGYLVENGDTEHASAVTSEASEVRAKIALLPPE</sequence>
<keyword evidence="2" id="KW-1185">Reference proteome</keyword>
<dbReference type="Proteomes" id="UP001215280">
    <property type="component" value="Unassembled WGS sequence"/>
</dbReference>
<evidence type="ECO:0000313" key="2">
    <source>
        <dbReference type="Proteomes" id="UP001215280"/>
    </source>
</evidence>